<keyword evidence="1 5" id="KW-0963">Cytoplasm</keyword>
<evidence type="ECO:0000256" key="2">
    <source>
        <dbReference type="ARBA" id="ARBA00022517"/>
    </source>
</evidence>
<keyword evidence="2 5" id="KW-0690">Ribosome biogenesis</keyword>
<evidence type="ECO:0000256" key="4">
    <source>
        <dbReference type="ARBA" id="ARBA00023186"/>
    </source>
</evidence>
<dbReference type="NCBIfam" id="TIGR02273">
    <property type="entry name" value="16S_RimM"/>
    <property type="match status" value="1"/>
</dbReference>
<evidence type="ECO:0000313" key="9">
    <source>
        <dbReference type="Proteomes" id="UP001164305"/>
    </source>
</evidence>
<dbReference type="PANTHER" id="PTHR33692:SF1">
    <property type="entry name" value="RIBOSOME MATURATION FACTOR RIMM"/>
    <property type="match status" value="1"/>
</dbReference>
<comment type="subunit">
    <text evidence="5">Binds ribosomal protein uS19.</text>
</comment>
<evidence type="ECO:0000313" key="8">
    <source>
        <dbReference type="EMBL" id="UYG15484.1"/>
    </source>
</evidence>
<comment type="subcellular location">
    <subcellularLocation>
        <location evidence="5">Cytoplasm</location>
    </subcellularLocation>
</comment>
<keyword evidence="3 5" id="KW-0698">rRNA processing</keyword>
<protein>
    <recommendedName>
        <fullName evidence="5">Ribosome maturation factor RimM</fullName>
    </recommendedName>
</protein>
<proteinExistence type="inferred from homology"/>
<evidence type="ECO:0000256" key="1">
    <source>
        <dbReference type="ARBA" id="ARBA00022490"/>
    </source>
</evidence>
<evidence type="ECO:0000256" key="3">
    <source>
        <dbReference type="ARBA" id="ARBA00022552"/>
    </source>
</evidence>
<dbReference type="InterPro" id="IPR056792">
    <property type="entry name" value="PRC_RimM"/>
</dbReference>
<accession>A0ABY6FYG6</accession>
<comment type="domain">
    <text evidence="5">The PRC barrel domain binds ribosomal protein uS19.</text>
</comment>
<evidence type="ECO:0000259" key="6">
    <source>
        <dbReference type="Pfam" id="PF01782"/>
    </source>
</evidence>
<organism evidence="8 9">
    <name type="scientific">Brachybacterium huguangmaarense</name>
    <dbReference type="NCBI Taxonomy" id="1652028"/>
    <lineage>
        <taxon>Bacteria</taxon>
        <taxon>Bacillati</taxon>
        <taxon>Actinomycetota</taxon>
        <taxon>Actinomycetes</taxon>
        <taxon>Micrococcales</taxon>
        <taxon>Dermabacteraceae</taxon>
        <taxon>Brachybacterium</taxon>
    </lineage>
</organism>
<feature type="domain" description="RimM N-terminal" evidence="6">
    <location>
        <begin position="7"/>
        <end position="87"/>
    </location>
</feature>
<reference evidence="8" key="1">
    <citation type="submission" date="2022-10" db="EMBL/GenBank/DDBJ databases">
        <title>Whole-Genome Sequencing of Brachybacterium huguangmaarense BRM-3, Isolated from Betula schmidtii.</title>
        <authorList>
            <person name="Haam D."/>
        </authorList>
    </citation>
    <scope>NUCLEOTIDE SEQUENCE</scope>
    <source>
        <strain evidence="8">BRM-3</strain>
    </source>
</reference>
<keyword evidence="9" id="KW-1185">Reference proteome</keyword>
<dbReference type="Pfam" id="PF24986">
    <property type="entry name" value="PRC_RimM"/>
    <property type="match status" value="1"/>
</dbReference>
<dbReference type="Pfam" id="PF01782">
    <property type="entry name" value="RimM"/>
    <property type="match status" value="1"/>
</dbReference>
<feature type="domain" description="Ribosome maturation factor RimM PRC barrel" evidence="7">
    <location>
        <begin position="104"/>
        <end position="171"/>
    </location>
</feature>
<dbReference type="Gene3D" id="2.30.30.240">
    <property type="entry name" value="PRC-barrel domain"/>
    <property type="match status" value="1"/>
</dbReference>
<dbReference type="InterPro" id="IPR036976">
    <property type="entry name" value="RimM_N_sf"/>
</dbReference>
<gene>
    <name evidence="5 8" type="primary">rimM</name>
    <name evidence="8" type="ORF">BRM3_07435</name>
</gene>
<evidence type="ECO:0000256" key="5">
    <source>
        <dbReference type="HAMAP-Rule" id="MF_00014"/>
    </source>
</evidence>
<dbReference type="PANTHER" id="PTHR33692">
    <property type="entry name" value="RIBOSOME MATURATION FACTOR RIMM"/>
    <property type="match status" value="1"/>
</dbReference>
<name>A0ABY6FYG6_9MICO</name>
<dbReference type="InterPro" id="IPR011033">
    <property type="entry name" value="PRC_barrel-like_sf"/>
</dbReference>
<dbReference type="HAMAP" id="MF_00014">
    <property type="entry name" value="Ribosome_mat_RimM"/>
    <property type="match status" value="1"/>
</dbReference>
<dbReference type="SUPFAM" id="SSF50346">
    <property type="entry name" value="PRC-barrel domain"/>
    <property type="match status" value="1"/>
</dbReference>
<comment type="function">
    <text evidence="5">An accessory protein needed during the final step in the assembly of 30S ribosomal subunit, possibly for assembly of the head region. Essential for efficient processing of 16S rRNA. May be needed both before and after RbfA during the maturation of 16S rRNA. It has affinity for free ribosomal 30S subunits but not for 70S ribosomes.</text>
</comment>
<comment type="similarity">
    <text evidence="5">Belongs to the RimM family.</text>
</comment>
<dbReference type="Gene3D" id="2.40.30.60">
    <property type="entry name" value="RimM"/>
    <property type="match status" value="1"/>
</dbReference>
<keyword evidence="4 5" id="KW-0143">Chaperone</keyword>
<dbReference type="InterPro" id="IPR011961">
    <property type="entry name" value="RimM"/>
</dbReference>
<dbReference type="RefSeq" id="WP_263592698.1">
    <property type="nucleotide sequence ID" value="NZ_CP107020.1"/>
</dbReference>
<evidence type="ECO:0000259" key="7">
    <source>
        <dbReference type="Pfam" id="PF24986"/>
    </source>
</evidence>
<dbReference type="EMBL" id="CP107020">
    <property type="protein sequence ID" value="UYG15484.1"/>
    <property type="molecule type" value="Genomic_DNA"/>
</dbReference>
<dbReference type="InterPro" id="IPR009000">
    <property type="entry name" value="Transl_B-barrel_sf"/>
</dbReference>
<dbReference type="SUPFAM" id="SSF50447">
    <property type="entry name" value="Translation proteins"/>
    <property type="match status" value="1"/>
</dbReference>
<sequence length="185" mass="20204">MTTLDVVIATIGKAHGLRGEVALVLRTDQPAERLAVGTAFAVTTPTGPRTLTVAATRTQQDRWYARFAEVADRTDAEALRGAELHLDVDPELEADEDPDAWYPSQLRGLTVRHVDGRELGTVADLEHYPAQDLLIVRTAAGRRVMLPFVEELVPEVDLEAGIVLADPPGGLFEELDEDDDTPERA</sequence>
<dbReference type="InterPro" id="IPR002676">
    <property type="entry name" value="RimM_N"/>
</dbReference>
<dbReference type="Proteomes" id="UP001164305">
    <property type="component" value="Chromosome"/>
</dbReference>